<evidence type="ECO:0000313" key="2">
    <source>
        <dbReference type="EMBL" id="KIZ00436.1"/>
    </source>
</evidence>
<gene>
    <name evidence="2" type="ORF">MNEG_7527</name>
</gene>
<proteinExistence type="predicted"/>
<dbReference type="GeneID" id="25740403"/>
<keyword evidence="3" id="KW-1185">Reference proteome</keyword>
<protein>
    <submittedName>
        <fullName evidence="2">Uncharacterized protein</fullName>
    </submittedName>
</protein>
<dbReference type="RefSeq" id="XP_013899455.1">
    <property type="nucleotide sequence ID" value="XM_014044001.1"/>
</dbReference>
<dbReference type="Proteomes" id="UP000054498">
    <property type="component" value="Unassembled WGS sequence"/>
</dbReference>
<dbReference type="EMBL" id="KK101558">
    <property type="protein sequence ID" value="KIZ00436.1"/>
    <property type="molecule type" value="Genomic_DNA"/>
</dbReference>
<accession>A0A0D2N2L5</accession>
<dbReference type="AlphaFoldDB" id="A0A0D2N2L5"/>
<feature type="region of interest" description="Disordered" evidence="1">
    <location>
        <begin position="136"/>
        <end position="166"/>
    </location>
</feature>
<feature type="non-terminal residue" evidence="2">
    <location>
        <position position="213"/>
    </location>
</feature>
<name>A0A0D2N2L5_9CHLO</name>
<dbReference type="KEGG" id="mng:MNEG_7527"/>
<organism evidence="2 3">
    <name type="scientific">Monoraphidium neglectum</name>
    <dbReference type="NCBI Taxonomy" id="145388"/>
    <lineage>
        <taxon>Eukaryota</taxon>
        <taxon>Viridiplantae</taxon>
        <taxon>Chlorophyta</taxon>
        <taxon>core chlorophytes</taxon>
        <taxon>Chlorophyceae</taxon>
        <taxon>CS clade</taxon>
        <taxon>Sphaeropleales</taxon>
        <taxon>Selenastraceae</taxon>
        <taxon>Monoraphidium</taxon>
    </lineage>
</organism>
<evidence type="ECO:0000313" key="3">
    <source>
        <dbReference type="Proteomes" id="UP000054498"/>
    </source>
</evidence>
<sequence>MQLSSLPPHTVAVPLAVVKLAPPNATAAPSTAVAADPSLTCCREAPLEQLISGAGGGGGGGGEPLLRLPSDVMRAVLDRLLPADRAALRSSSRAGRAAANARVARMVLYESDLEAAGQLQLSEVFPDLKEVRITLDGSSRAGADDDSDEDGSGAAAGTWRPQPSVQLPGRFAGSCTLSAGAGAGGGAGRVTRGRRRGVVEARAAAVLARCAPE</sequence>
<evidence type="ECO:0000256" key="1">
    <source>
        <dbReference type="SAM" id="MobiDB-lite"/>
    </source>
</evidence>
<reference evidence="2 3" key="1">
    <citation type="journal article" date="2013" name="BMC Genomics">
        <title>Reconstruction of the lipid metabolism for the microalga Monoraphidium neglectum from its genome sequence reveals characteristics suitable for biofuel production.</title>
        <authorList>
            <person name="Bogen C."/>
            <person name="Al-Dilaimi A."/>
            <person name="Albersmeier A."/>
            <person name="Wichmann J."/>
            <person name="Grundmann M."/>
            <person name="Rupp O."/>
            <person name="Lauersen K.J."/>
            <person name="Blifernez-Klassen O."/>
            <person name="Kalinowski J."/>
            <person name="Goesmann A."/>
            <person name="Mussgnug J.H."/>
            <person name="Kruse O."/>
        </authorList>
    </citation>
    <scope>NUCLEOTIDE SEQUENCE [LARGE SCALE GENOMIC DNA]</scope>
    <source>
        <strain evidence="2 3">SAG 48.87</strain>
    </source>
</reference>